<dbReference type="AlphaFoldDB" id="E3GYC4"/>
<keyword evidence="2" id="KW-0560">Oxidoreductase</keyword>
<dbReference type="PROSITE" id="PS51379">
    <property type="entry name" value="4FE4S_FER_2"/>
    <property type="match status" value="2"/>
</dbReference>
<evidence type="ECO:0000313" key="2">
    <source>
        <dbReference type="EMBL" id="ADP77306.1"/>
    </source>
</evidence>
<dbReference type="GO" id="GO:0043807">
    <property type="term" value="F:3-methyl-2-oxobutanoate dehydrogenase (ferredoxin) activity"/>
    <property type="evidence" value="ECO:0007669"/>
    <property type="project" value="UniProtKB-EC"/>
</dbReference>
<dbReference type="InterPro" id="IPR017896">
    <property type="entry name" value="4Fe4S_Fe-S-bd"/>
</dbReference>
<dbReference type="Pfam" id="PF12838">
    <property type="entry name" value="Fer4_7"/>
    <property type="match status" value="1"/>
</dbReference>
<reference evidence="2 3" key="1">
    <citation type="journal article" date="2010" name="Stand. Genomic Sci.">
        <title>Complete genome sequence of Methanothermus fervidus type strain (V24S).</title>
        <authorList>
            <person name="Anderson I."/>
            <person name="Djao O.D."/>
            <person name="Misra M."/>
            <person name="Chertkov O."/>
            <person name="Nolan M."/>
            <person name="Lucas S."/>
            <person name="Lapidus A."/>
            <person name="Del Rio T.G."/>
            <person name="Tice H."/>
            <person name="Cheng J.F."/>
            <person name="Tapia R."/>
            <person name="Han C."/>
            <person name="Goodwin L."/>
            <person name="Pitluck S."/>
            <person name="Liolios K."/>
            <person name="Ivanova N."/>
            <person name="Mavromatis K."/>
            <person name="Mikhailova N."/>
            <person name="Pati A."/>
            <person name="Brambilla E."/>
            <person name="Chen A."/>
            <person name="Palaniappan K."/>
            <person name="Land M."/>
            <person name="Hauser L."/>
            <person name="Chang Y.J."/>
            <person name="Jeffries C.D."/>
            <person name="Sikorski J."/>
            <person name="Spring S."/>
            <person name="Rohde M."/>
            <person name="Eichinger K."/>
            <person name="Huber H."/>
            <person name="Wirth R."/>
            <person name="Goker M."/>
            <person name="Detter J.C."/>
            <person name="Woyke T."/>
            <person name="Bristow J."/>
            <person name="Eisen J.A."/>
            <person name="Markowitz V."/>
            <person name="Hugenholtz P."/>
            <person name="Klenk H.P."/>
            <person name="Kyrpides N.C."/>
        </authorList>
    </citation>
    <scope>NUCLEOTIDE SEQUENCE [LARGE SCALE GENOMIC DNA]</scope>
    <source>
        <strain evidence="3">ATCC 43054 / DSM 2088 / JCM 10308 / V24 S</strain>
    </source>
</reference>
<dbReference type="EC" id="1.2.7.7" evidence="2"/>
<feature type="domain" description="4Fe-4S ferredoxin-type" evidence="1">
    <location>
        <begin position="6"/>
        <end position="35"/>
    </location>
</feature>
<feature type="domain" description="4Fe-4S ferredoxin-type" evidence="1">
    <location>
        <begin position="42"/>
        <end position="72"/>
    </location>
</feature>
<dbReference type="SUPFAM" id="SSF54862">
    <property type="entry name" value="4Fe-4S ferredoxins"/>
    <property type="match status" value="1"/>
</dbReference>
<evidence type="ECO:0000259" key="1">
    <source>
        <dbReference type="PROSITE" id="PS51379"/>
    </source>
</evidence>
<dbReference type="STRING" id="523846.Mfer_0506"/>
<keyword evidence="3" id="KW-1185">Reference proteome</keyword>
<organism evidence="2 3">
    <name type="scientific">Methanothermus fervidus (strain ATCC 43054 / DSM 2088 / JCM 10308 / V24 S)</name>
    <dbReference type="NCBI Taxonomy" id="523846"/>
    <lineage>
        <taxon>Archaea</taxon>
        <taxon>Methanobacteriati</taxon>
        <taxon>Methanobacteriota</taxon>
        <taxon>Methanomada group</taxon>
        <taxon>Methanobacteria</taxon>
        <taxon>Methanobacteriales</taxon>
        <taxon>Methanothermaceae</taxon>
        <taxon>Methanothermus</taxon>
    </lineage>
</organism>
<proteinExistence type="predicted"/>
<dbReference type="Proteomes" id="UP000002315">
    <property type="component" value="Chromosome"/>
</dbReference>
<protein>
    <submittedName>
        <fullName evidence="2">Ketoisovalerate ferredoxin oxidoreductase, delta subunit</fullName>
        <ecNumber evidence="2">1.2.7.7</ecNumber>
    </submittedName>
</protein>
<gene>
    <name evidence="2" type="ordered locus">Mfer_0506</name>
</gene>
<sequence>MNSMKAKPVINIEECKGCGRCIEDCPKNALVMSSKINSRGYNYVEYIGKKCNGCGNCYYTCPEPLAIEVHILKEGDP</sequence>
<dbReference type="Gene3D" id="3.30.70.20">
    <property type="match status" value="1"/>
</dbReference>
<evidence type="ECO:0000313" key="3">
    <source>
        <dbReference type="Proteomes" id="UP000002315"/>
    </source>
</evidence>
<name>E3GYC4_METFV</name>
<dbReference type="KEGG" id="mfv:Mfer_0506"/>
<dbReference type="PROSITE" id="PS00198">
    <property type="entry name" value="4FE4S_FER_1"/>
    <property type="match status" value="2"/>
</dbReference>
<dbReference type="InterPro" id="IPR017900">
    <property type="entry name" value="4Fe4S_Fe_S_CS"/>
</dbReference>
<dbReference type="EMBL" id="CP002278">
    <property type="protein sequence ID" value="ADP77306.1"/>
    <property type="molecule type" value="Genomic_DNA"/>
</dbReference>
<dbReference type="HOGENOM" id="CLU_139698_5_3_2"/>
<accession>E3GYC4</accession>